<feature type="non-terminal residue" evidence="1">
    <location>
        <position position="1"/>
    </location>
</feature>
<keyword evidence="2" id="KW-1185">Reference proteome</keyword>
<name>A0A6A7A4X9_9PLEO</name>
<proteinExistence type="predicted"/>
<evidence type="ECO:0000313" key="2">
    <source>
        <dbReference type="Proteomes" id="UP000799424"/>
    </source>
</evidence>
<organism evidence="1 2">
    <name type="scientific">Ophiobolus disseminans</name>
    <dbReference type="NCBI Taxonomy" id="1469910"/>
    <lineage>
        <taxon>Eukaryota</taxon>
        <taxon>Fungi</taxon>
        <taxon>Dikarya</taxon>
        <taxon>Ascomycota</taxon>
        <taxon>Pezizomycotina</taxon>
        <taxon>Dothideomycetes</taxon>
        <taxon>Pleosporomycetidae</taxon>
        <taxon>Pleosporales</taxon>
        <taxon>Pleosporineae</taxon>
        <taxon>Phaeosphaeriaceae</taxon>
        <taxon>Ophiobolus</taxon>
    </lineage>
</organism>
<dbReference type="AlphaFoldDB" id="A0A6A7A4X9"/>
<sequence length="107" mass="12336">LQESGIGLTTYLRFYKQQWSELMKSDHMTDAPLQDYPGGNVWTTWAISYQAIRNKHEYTANLLLLWSFLDNKDLWHKLFAVVCEASVDAARMLSAWMGEIASSELAF</sequence>
<evidence type="ECO:0000313" key="1">
    <source>
        <dbReference type="EMBL" id="KAF2827737.1"/>
    </source>
</evidence>
<feature type="non-terminal residue" evidence="1">
    <location>
        <position position="107"/>
    </location>
</feature>
<protein>
    <submittedName>
        <fullName evidence="1">Uncharacterized protein</fullName>
    </submittedName>
</protein>
<dbReference type="EMBL" id="MU006224">
    <property type="protein sequence ID" value="KAF2827737.1"/>
    <property type="molecule type" value="Genomic_DNA"/>
</dbReference>
<dbReference type="OrthoDB" id="5346457at2759"/>
<gene>
    <name evidence="1" type="ORF">CC86DRAFT_260687</name>
</gene>
<dbReference type="Proteomes" id="UP000799424">
    <property type="component" value="Unassembled WGS sequence"/>
</dbReference>
<accession>A0A6A7A4X9</accession>
<reference evidence="1" key="1">
    <citation type="journal article" date="2020" name="Stud. Mycol.">
        <title>101 Dothideomycetes genomes: a test case for predicting lifestyles and emergence of pathogens.</title>
        <authorList>
            <person name="Haridas S."/>
            <person name="Albert R."/>
            <person name="Binder M."/>
            <person name="Bloem J."/>
            <person name="Labutti K."/>
            <person name="Salamov A."/>
            <person name="Andreopoulos B."/>
            <person name="Baker S."/>
            <person name="Barry K."/>
            <person name="Bills G."/>
            <person name="Bluhm B."/>
            <person name="Cannon C."/>
            <person name="Castanera R."/>
            <person name="Culley D."/>
            <person name="Daum C."/>
            <person name="Ezra D."/>
            <person name="Gonzalez J."/>
            <person name="Henrissat B."/>
            <person name="Kuo A."/>
            <person name="Liang C."/>
            <person name="Lipzen A."/>
            <person name="Lutzoni F."/>
            <person name="Magnuson J."/>
            <person name="Mondo S."/>
            <person name="Nolan M."/>
            <person name="Ohm R."/>
            <person name="Pangilinan J."/>
            <person name="Park H.-J."/>
            <person name="Ramirez L."/>
            <person name="Alfaro M."/>
            <person name="Sun H."/>
            <person name="Tritt A."/>
            <person name="Yoshinaga Y."/>
            <person name="Zwiers L.-H."/>
            <person name="Turgeon B."/>
            <person name="Goodwin S."/>
            <person name="Spatafora J."/>
            <person name="Crous P."/>
            <person name="Grigoriev I."/>
        </authorList>
    </citation>
    <scope>NUCLEOTIDE SEQUENCE</scope>
    <source>
        <strain evidence="1">CBS 113818</strain>
    </source>
</reference>